<dbReference type="PANTHER" id="PTHR34826">
    <property type="entry name" value="UPF0590 PROTEIN C409.17C"/>
    <property type="match status" value="1"/>
</dbReference>
<dbReference type="Pfam" id="PF08588">
    <property type="entry name" value="Duc1"/>
    <property type="match status" value="1"/>
</dbReference>
<feature type="compositionally biased region" description="Basic and acidic residues" evidence="1">
    <location>
        <begin position="306"/>
        <end position="317"/>
    </location>
</feature>
<evidence type="ECO:0000313" key="4">
    <source>
        <dbReference type="Proteomes" id="UP000019478"/>
    </source>
</evidence>
<evidence type="ECO:0000259" key="2">
    <source>
        <dbReference type="Pfam" id="PF08588"/>
    </source>
</evidence>
<dbReference type="OrthoDB" id="2119945at2759"/>
<dbReference type="AlphaFoldDB" id="W9XPT8"/>
<feature type="compositionally biased region" description="Acidic residues" evidence="1">
    <location>
        <begin position="328"/>
        <end position="337"/>
    </location>
</feature>
<proteinExistence type="predicted"/>
<organism evidence="3 4">
    <name type="scientific">Capronia epimyces CBS 606.96</name>
    <dbReference type="NCBI Taxonomy" id="1182542"/>
    <lineage>
        <taxon>Eukaryota</taxon>
        <taxon>Fungi</taxon>
        <taxon>Dikarya</taxon>
        <taxon>Ascomycota</taxon>
        <taxon>Pezizomycotina</taxon>
        <taxon>Eurotiomycetes</taxon>
        <taxon>Chaetothyriomycetidae</taxon>
        <taxon>Chaetothyriales</taxon>
        <taxon>Herpotrichiellaceae</taxon>
        <taxon>Capronia</taxon>
    </lineage>
</organism>
<evidence type="ECO:0000313" key="3">
    <source>
        <dbReference type="EMBL" id="EXJ78986.1"/>
    </source>
</evidence>
<protein>
    <recommendedName>
        <fullName evidence="2">Domain of unknown function at the cortex 1 domain-containing protein</fullName>
    </recommendedName>
</protein>
<feature type="compositionally biased region" description="Low complexity" evidence="1">
    <location>
        <begin position="1"/>
        <end position="19"/>
    </location>
</feature>
<reference evidence="3 4" key="1">
    <citation type="submission" date="2013-03" db="EMBL/GenBank/DDBJ databases">
        <title>The Genome Sequence of Capronia epimyces CBS 606.96.</title>
        <authorList>
            <consortium name="The Broad Institute Genomics Platform"/>
            <person name="Cuomo C."/>
            <person name="de Hoog S."/>
            <person name="Gorbushina A."/>
            <person name="Walker B."/>
            <person name="Young S.K."/>
            <person name="Zeng Q."/>
            <person name="Gargeya S."/>
            <person name="Fitzgerald M."/>
            <person name="Haas B."/>
            <person name="Abouelleil A."/>
            <person name="Allen A.W."/>
            <person name="Alvarado L."/>
            <person name="Arachchi H.M."/>
            <person name="Berlin A.M."/>
            <person name="Chapman S.B."/>
            <person name="Gainer-Dewar J."/>
            <person name="Goldberg J."/>
            <person name="Griggs A."/>
            <person name="Gujja S."/>
            <person name="Hansen M."/>
            <person name="Howarth C."/>
            <person name="Imamovic A."/>
            <person name="Ireland A."/>
            <person name="Larimer J."/>
            <person name="McCowan C."/>
            <person name="Murphy C."/>
            <person name="Pearson M."/>
            <person name="Poon T.W."/>
            <person name="Priest M."/>
            <person name="Roberts A."/>
            <person name="Saif S."/>
            <person name="Shea T."/>
            <person name="Sisk P."/>
            <person name="Sykes S."/>
            <person name="Wortman J."/>
            <person name="Nusbaum C."/>
            <person name="Birren B."/>
        </authorList>
    </citation>
    <scope>NUCLEOTIDE SEQUENCE [LARGE SCALE GENOMIC DNA]</scope>
    <source>
        <strain evidence="3 4">CBS 606.96</strain>
    </source>
</reference>
<feature type="region of interest" description="Disordered" evidence="1">
    <location>
        <begin position="1"/>
        <end position="20"/>
    </location>
</feature>
<comment type="caution">
    <text evidence="3">The sequence shown here is derived from an EMBL/GenBank/DDBJ whole genome shotgun (WGS) entry which is preliminary data.</text>
</comment>
<accession>W9XPT8</accession>
<name>W9XPT8_9EURO</name>
<dbReference type="RefSeq" id="XP_007736774.1">
    <property type="nucleotide sequence ID" value="XM_007738584.1"/>
</dbReference>
<keyword evidence="4" id="KW-1185">Reference proteome</keyword>
<evidence type="ECO:0000256" key="1">
    <source>
        <dbReference type="SAM" id="MobiDB-lite"/>
    </source>
</evidence>
<dbReference type="Proteomes" id="UP000019478">
    <property type="component" value="Unassembled WGS sequence"/>
</dbReference>
<feature type="region of interest" description="Disordered" evidence="1">
    <location>
        <begin position="306"/>
        <end position="337"/>
    </location>
</feature>
<sequence length="337" mass="37577">MSDTPSSTSSSDAPDQASAHTQYRLRVTAGPSHDPSTHQLVPVNADETLTFENDHIILSLAVRIRRFTGYPDDSPETSPYFDHDLHKYDQYSIAFSFVPKVDIPGSDLIFGNDFDRPIRDRLPPGFNQALRIVKWWIDPGLDGDVYADKPYLFGPALSSWNILRIGDTVVEKDQLQDKSAWKIPNAASFHETVVEEGGDGSGEEIRNKSGIPEDAAARKKYFLTPANRDAFVFEAGRLYQADFGNPYLDFNDFSLKLPGFSLNVIKYVDAKSHELRYTLKNKSTGEIYAAVVFTLLFGEELEQAEQAKEAGHGDAGVEQKPQPQIEDAVPDDDDDID</sequence>
<gene>
    <name evidence="3" type="ORF">A1O3_08486</name>
</gene>
<feature type="domain" description="Domain of unknown function at the cortex 1" evidence="2">
    <location>
        <begin position="24"/>
        <end position="295"/>
    </location>
</feature>
<dbReference type="HOGENOM" id="CLU_047849_0_1_1"/>
<dbReference type="InterPro" id="IPR013897">
    <property type="entry name" value="Duc1"/>
</dbReference>
<dbReference type="GeneID" id="19172574"/>
<dbReference type="EMBL" id="AMGY01000008">
    <property type="protein sequence ID" value="EXJ78986.1"/>
    <property type="molecule type" value="Genomic_DNA"/>
</dbReference>
<dbReference type="STRING" id="1182542.W9XPT8"/>
<dbReference type="eggNOG" id="ENOG502RXNE">
    <property type="taxonomic scope" value="Eukaryota"/>
</dbReference>
<dbReference type="PANTHER" id="PTHR34826:SF2">
    <property type="entry name" value="UPF0590 PROTEIN C409.17C"/>
    <property type="match status" value="1"/>
</dbReference>